<evidence type="ECO:0000256" key="2">
    <source>
        <dbReference type="SAM" id="Phobius"/>
    </source>
</evidence>
<dbReference type="Proteomes" id="UP000239156">
    <property type="component" value="Unassembled WGS sequence"/>
</dbReference>
<dbReference type="EMBL" id="PKSL01000043">
    <property type="protein sequence ID" value="POW10763.1"/>
    <property type="molecule type" value="Genomic_DNA"/>
</dbReference>
<proteinExistence type="predicted"/>
<feature type="compositionally biased region" description="Low complexity" evidence="1">
    <location>
        <begin position="328"/>
        <end position="353"/>
    </location>
</feature>
<evidence type="ECO:0000256" key="1">
    <source>
        <dbReference type="SAM" id="MobiDB-lite"/>
    </source>
</evidence>
<sequence>MDIPLGAGVSLFLVLLGSSFLDFVTLAFFERQVQSALVTSSNFFESDFPLIRHRSVVMRGSGLPLAIGGTHEWYYVLVATSVFLGCIVFGWAEASLFLDFDVFPADRGFWNIKESLPVVKSLPYPIIQTAYPFVVTSSLFDQPSFTITTSLNMSNPHQPRSHPYSRPVTGRVAAAPRTCLIPEDVVMASPTFIPAATPAAPVLSPIRAVVRSASGPSNLPAGLGNPVTARPIFSVDTPAWSFRVNRPDPFSPSSPVNPFLADCGTPGTPAVRPRPSVGGSRVLSNLTWDLMANRVLIDQRESPPPAPCPRNISMPPSFESSPLAARWSSPSTASAAAGSTTGTPAPARVATPPVQGACNPNDYHLLQRDQIFLLLVPAPPLAPHDRYQFGSRADVPESMSLACDFVAYCHDFPTFDQAQIDC</sequence>
<keyword evidence="2" id="KW-0812">Transmembrane</keyword>
<feature type="transmembrane region" description="Helical" evidence="2">
    <location>
        <begin position="73"/>
        <end position="92"/>
    </location>
</feature>
<organism evidence="3 4">
    <name type="scientific">Puccinia striiformis</name>
    <dbReference type="NCBI Taxonomy" id="27350"/>
    <lineage>
        <taxon>Eukaryota</taxon>
        <taxon>Fungi</taxon>
        <taxon>Dikarya</taxon>
        <taxon>Basidiomycota</taxon>
        <taxon>Pucciniomycotina</taxon>
        <taxon>Pucciniomycetes</taxon>
        <taxon>Pucciniales</taxon>
        <taxon>Pucciniaceae</taxon>
        <taxon>Puccinia</taxon>
    </lineage>
</organism>
<feature type="non-terminal residue" evidence="3">
    <location>
        <position position="422"/>
    </location>
</feature>
<reference evidence="3" key="1">
    <citation type="submission" date="2017-12" db="EMBL/GenBank/DDBJ databases">
        <title>Gene loss provides genomic basis for host adaptation in cereal stripe rust fungi.</title>
        <authorList>
            <person name="Xia C."/>
        </authorList>
    </citation>
    <scope>NUCLEOTIDE SEQUENCE [LARGE SCALE GENOMIC DNA]</scope>
    <source>
        <strain evidence="3">93-210</strain>
    </source>
</reference>
<gene>
    <name evidence="3" type="ORF">PSTT_05790</name>
</gene>
<dbReference type="AlphaFoldDB" id="A0A2S4VMP3"/>
<dbReference type="VEuPathDB" id="FungiDB:PSHT_06165"/>
<name>A0A2S4VMP3_9BASI</name>
<accession>A0A2S4VMP3</accession>
<keyword evidence="2" id="KW-0472">Membrane</keyword>
<protein>
    <submittedName>
        <fullName evidence="3">Uncharacterized protein</fullName>
    </submittedName>
</protein>
<evidence type="ECO:0000313" key="4">
    <source>
        <dbReference type="Proteomes" id="UP000239156"/>
    </source>
</evidence>
<feature type="region of interest" description="Disordered" evidence="1">
    <location>
        <begin position="299"/>
        <end position="354"/>
    </location>
</feature>
<keyword evidence="2" id="KW-1133">Transmembrane helix</keyword>
<dbReference type="VEuPathDB" id="FungiDB:PSTT_05790"/>
<comment type="caution">
    <text evidence="3">The sequence shown here is derived from an EMBL/GenBank/DDBJ whole genome shotgun (WGS) entry which is preliminary data.</text>
</comment>
<evidence type="ECO:0000313" key="3">
    <source>
        <dbReference type="EMBL" id="POW10763.1"/>
    </source>
</evidence>
<keyword evidence="4" id="KW-1185">Reference proteome</keyword>